<gene>
    <name evidence="5" type="ORF">SAMN04487834_100310</name>
</gene>
<dbReference type="CDD" id="cd03230">
    <property type="entry name" value="ABC_DR_subfamily_A"/>
    <property type="match status" value="1"/>
</dbReference>
<dbReference type="PROSITE" id="PS00211">
    <property type="entry name" value="ABC_TRANSPORTER_1"/>
    <property type="match status" value="1"/>
</dbReference>
<evidence type="ECO:0000313" key="6">
    <source>
        <dbReference type="Proteomes" id="UP000183028"/>
    </source>
</evidence>
<feature type="domain" description="ABC transporter" evidence="4">
    <location>
        <begin position="4"/>
        <end position="229"/>
    </location>
</feature>
<dbReference type="EMBL" id="FNYK01000003">
    <property type="protein sequence ID" value="SEI41201.1"/>
    <property type="molecule type" value="Genomic_DNA"/>
</dbReference>
<dbReference type="Proteomes" id="UP000183028">
    <property type="component" value="Unassembled WGS sequence"/>
</dbReference>
<dbReference type="InterPro" id="IPR051782">
    <property type="entry name" value="ABC_Transporter_VariousFunc"/>
</dbReference>
<dbReference type="RefSeq" id="WP_074731160.1">
    <property type="nucleotide sequence ID" value="NZ_FNYK01000003.1"/>
</dbReference>
<dbReference type="GO" id="GO:0016887">
    <property type="term" value="F:ATP hydrolysis activity"/>
    <property type="evidence" value="ECO:0007669"/>
    <property type="project" value="InterPro"/>
</dbReference>
<dbReference type="GO" id="GO:0005524">
    <property type="term" value="F:ATP binding"/>
    <property type="evidence" value="ECO:0007669"/>
    <property type="project" value="UniProtKB-KW"/>
</dbReference>
<protein>
    <submittedName>
        <fullName evidence="5">ABC-2 type transport system ATP-binding protein</fullName>
    </submittedName>
</protein>
<keyword evidence="2" id="KW-0547">Nucleotide-binding</keyword>
<accession>A0A1H6QBQ8</accession>
<sequence length="270" mass="30622">MGVIEIKHLTRDYGHGKGVFDISFDVNRGEVFGFLGPNGAGKTTTIRHLVGFIKNQSGTCTINGHDCWKESAYINKHLGYIPGEMALFDDMTGHGFLSFMARYRGRVDMRRQQELIELFELNPQGKIKKMSKGMKQKLGIVSAFMHNPDILILDEPTSGLDPLMQKHFIELIAKEKEKGKTILLSSHIFEEVERTCDRVGIIRQGKMVTVDSIEILRKRHMHQYTVTLPSNQEAEAFARDFDGIAEGNKVHVTSTSSLEHIFMDYYQGDQ</sequence>
<dbReference type="Gene3D" id="3.40.50.300">
    <property type="entry name" value="P-loop containing nucleotide triphosphate hydrolases"/>
    <property type="match status" value="1"/>
</dbReference>
<dbReference type="Pfam" id="PF00005">
    <property type="entry name" value="ABC_tran"/>
    <property type="match status" value="1"/>
</dbReference>
<dbReference type="InterPro" id="IPR017871">
    <property type="entry name" value="ABC_transporter-like_CS"/>
</dbReference>
<keyword evidence="1" id="KW-0813">Transport</keyword>
<dbReference type="STRING" id="322505.SAMN04487836_11622"/>
<evidence type="ECO:0000256" key="2">
    <source>
        <dbReference type="ARBA" id="ARBA00022741"/>
    </source>
</evidence>
<reference evidence="6" key="1">
    <citation type="submission" date="2016-10" db="EMBL/GenBank/DDBJ databases">
        <authorList>
            <person name="Varghese N."/>
        </authorList>
    </citation>
    <scope>NUCLEOTIDE SEQUENCE [LARGE SCALE GENOMIC DNA]</scope>
    <source>
        <strain evidence="6">DSM 20406</strain>
    </source>
</reference>
<dbReference type="SUPFAM" id="SSF52540">
    <property type="entry name" value="P-loop containing nucleoside triphosphate hydrolases"/>
    <property type="match status" value="1"/>
</dbReference>
<evidence type="ECO:0000256" key="3">
    <source>
        <dbReference type="ARBA" id="ARBA00022840"/>
    </source>
</evidence>
<dbReference type="InterPro" id="IPR003593">
    <property type="entry name" value="AAA+_ATPase"/>
</dbReference>
<organism evidence="5 6">
    <name type="scientific">Sharpea azabuensis</name>
    <dbReference type="NCBI Taxonomy" id="322505"/>
    <lineage>
        <taxon>Bacteria</taxon>
        <taxon>Bacillati</taxon>
        <taxon>Bacillota</taxon>
        <taxon>Erysipelotrichia</taxon>
        <taxon>Erysipelotrichales</taxon>
        <taxon>Coprobacillaceae</taxon>
        <taxon>Sharpea</taxon>
    </lineage>
</organism>
<evidence type="ECO:0000256" key="1">
    <source>
        <dbReference type="ARBA" id="ARBA00022448"/>
    </source>
</evidence>
<dbReference type="AlphaFoldDB" id="A0A1H6QBQ8"/>
<evidence type="ECO:0000313" key="5">
    <source>
        <dbReference type="EMBL" id="SEI41201.1"/>
    </source>
</evidence>
<name>A0A1H6QBQ8_9FIRM</name>
<dbReference type="PANTHER" id="PTHR42939:SF1">
    <property type="entry name" value="ABC TRANSPORTER ATP-BINDING PROTEIN ALBC-RELATED"/>
    <property type="match status" value="1"/>
</dbReference>
<dbReference type="PANTHER" id="PTHR42939">
    <property type="entry name" value="ABC TRANSPORTER ATP-BINDING PROTEIN ALBC-RELATED"/>
    <property type="match status" value="1"/>
</dbReference>
<proteinExistence type="predicted"/>
<keyword evidence="3 5" id="KW-0067">ATP-binding</keyword>
<dbReference type="SMART" id="SM00382">
    <property type="entry name" value="AAA"/>
    <property type="match status" value="1"/>
</dbReference>
<evidence type="ECO:0000259" key="4">
    <source>
        <dbReference type="PROSITE" id="PS50893"/>
    </source>
</evidence>
<dbReference type="OrthoDB" id="9804819at2"/>
<keyword evidence="6" id="KW-1185">Reference proteome</keyword>
<dbReference type="PROSITE" id="PS50893">
    <property type="entry name" value="ABC_TRANSPORTER_2"/>
    <property type="match status" value="1"/>
</dbReference>
<dbReference type="eggNOG" id="COG1131">
    <property type="taxonomic scope" value="Bacteria"/>
</dbReference>
<dbReference type="InterPro" id="IPR027417">
    <property type="entry name" value="P-loop_NTPase"/>
</dbReference>
<dbReference type="InterPro" id="IPR003439">
    <property type="entry name" value="ABC_transporter-like_ATP-bd"/>
</dbReference>